<reference evidence="2 3" key="1">
    <citation type="submission" date="2021-03" db="EMBL/GenBank/DDBJ databases">
        <title>Genomic and phenotypic characterization of Chloracidobacterium isolates provides evidence for multiple species.</title>
        <authorList>
            <person name="Saini M.K."/>
            <person name="Costas A.M.G."/>
            <person name="Tank M."/>
            <person name="Bryant D.A."/>
        </authorList>
    </citation>
    <scope>NUCLEOTIDE SEQUENCE [LARGE SCALE GENOMIC DNA]</scope>
    <source>
        <strain evidence="2 3">N</strain>
    </source>
</reference>
<dbReference type="Proteomes" id="UP000677668">
    <property type="component" value="Chromosome 1"/>
</dbReference>
<evidence type="ECO:0000313" key="2">
    <source>
        <dbReference type="EMBL" id="QUV94312.1"/>
    </source>
</evidence>
<keyword evidence="1" id="KW-0812">Transmembrane</keyword>
<proteinExistence type="predicted"/>
<keyword evidence="1" id="KW-0472">Membrane</keyword>
<accession>A0ABX8B2M1</accession>
<evidence type="ECO:0000313" key="3">
    <source>
        <dbReference type="Proteomes" id="UP000677668"/>
    </source>
</evidence>
<dbReference type="EMBL" id="CP072642">
    <property type="protein sequence ID" value="QUV94312.1"/>
    <property type="molecule type" value="Genomic_DNA"/>
</dbReference>
<protein>
    <submittedName>
        <fullName evidence="2">Uncharacterized protein</fullName>
    </submittedName>
</protein>
<organism evidence="2 3">
    <name type="scientific">Chloracidobacterium sp. N</name>
    <dbReference type="NCBI Taxonomy" id="2821540"/>
    <lineage>
        <taxon>Bacteria</taxon>
        <taxon>Pseudomonadati</taxon>
        <taxon>Acidobacteriota</taxon>
        <taxon>Terriglobia</taxon>
        <taxon>Terriglobales</taxon>
        <taxon>Acidobacteriaceae</taxon>
        <taxon>Chloracidobacterium</taxon>
        <taxon>Chloracidobacterium aggregatum</taxon>
    </lineage>
</organism>
<evidence type="ECO:0000256" key="1">
    <source>
        <dbReference type="SAM" id="Phobius"/>
    </source>
</evidence>
<sequence length="152" mass="17357">MYHGNPQLNREERFWKTYFITLACVLATGLVPSLVLVNKHGYRIFLPGHLREESISDVLAEEWILCPNCMTTITGTEKGETFLELATSDSPKEAVLYYKEQFDQRGYSYSIEKDNLGTVITAEKGKVSCKVRVSSDEYSRTRVEIILSRPKP</sequence>
<keyword evidence="1" id="KW-1133">Transmembrane helix</keyword>
<feature type="transmembrane region" description="Helical" evidence="1">
    <location>
        <begin position="18"/>
        <end position="37"/>
    </location>
</feature>
<dbReference type="RefSeq" id="WP_211422613.1">
    <property type="nucleotide sequence ID" value="NZ_CP072642.1"/>
</dbReference>
<name>A0ABX8B2M1_9BACT</name>
<gene>
    <name evidence="2" type="ORF">J8C05_02355</name>
</gene>
<keyword evidence="3" id="KW-1185">Reference proteome</keyword>